<dbReference type="Proteomes" id="UP000266489">
    <property type="component" value="Unassembled WGS sequence"/>
</dbReference>
<dbReference type="AlphaFoldDB" id="A0A398D7F9"/>
<dbReference type="PANTHER" id="PTHR45947">
    <property type="entry name" value="SULFOQUINOVOSYL TRANSFERASE SQD2"/>
    <property type="match status" value="1"/>
</dbReference>
<keyword evidence="1" id="KW-1133">Transmembrane helix</keyword>
<dbReference type="Proteomes" id="UP000266260">
    <property type="component" value="Unassembled WGS sequence"/>
</dbReference>
<evidence type="ECO:0000259" key="2">
    <source>
        <dbReference type="Pfam" id="PF00534"/>
    </source>
</evidence>
<evidence type="ECO:0000256" key="1">
    <source>
        <dbReference type="SAM" id="Phobius"/>
    </source>
</evidence>
<evidence type="ECO:0000259" key="3">
    <source>
        <dbReference type="Pfam" id="PF13439"/>
    </source>
</evidence>
<proteinExistence type="predicted"/>
<dbReference type="InterPro" id="IPR001296">
    <property type="entry name" value="Glyco_trans_1"/>
</dbReference>
<accession>A0A398D6M7</accession>
<dbReference type="Pfam" id="PF13439">
    <property type="entry name" value="Glyco_transf_4"/>
    <property type="match status" value="1"/>
</dbReference>
<protein>
    <submittedName>
        <fullName evidence="4">Glycosyltransferase family 1 protein</fullName>
    </submittedName>
</protein>
<feature type="domain" description="Glycosyl transferase family 1" evidence="2">
    <location>
        <begin position="210"/>
        <end position="358"/>
    </location>
</feature>
<dbReference type="InterPro" id="IPR028098">
    <property type="entry name" value="Glyco_trans_4-like_N"/>
</dbReference>
<evidence type="ECO:0000313" key="5">
    <source>
        <dbReference type="EMBL" id="RIE08037.1"/>
    </source>
</evidence>
<keyword evidence="1" id="KW-0472">Membrane</keyword>
<sequence length="404" mass="44137">MPDILGKHRVVLVAPVVGHVGVTTHVKSLALGLQRMNILVGVVCPGEGWLSRELRSRGVPVETMNMSPQLGKAARMMVGSLRYAHRLPRGTIIHVHGRLCLLAQLLVLILMPYVPIVVTVHALLPREHHGRAGLLNALERWCLRRADAVICVSHAVENDYRSLCKPDQHQAVCTVLNWLDENPQVAANGRADSILTCSYRESKDIDSCRQHKFRVCFVGRLAAEKGPDVLIDAVSLVAQRGRSVSCTLFGAGPLRPSLERRVQELELSSVVAFMGQDDEGPARMSEYDCVVVPSRSEAFGLVLLEAFDAGVPAIASRLPGITEVVGDECAILVAPGDACELADAVEFLMDRPDESTRHVALARERLARGFRLDKGRMRSMRLCYLLACSHSAGLRVDNSADSVC</sequence>
<dbReference type="RefSeq" id="WP_119120383.1">
    <property type="nucleotide sequence ID" value="NZ_QXIT01000136.1"/>
</dbReference>
<dbReference type="PANTHER" id="PTHR45947:SF3">
    <property type="entry name" value="SULFOQUINOVOSYL TRANSFERASE SQD2"/>
    <property type="match status" value="1"/>
</dbReference>
<dbReference type="SUPFAM" id="SSF53756">
    <property type="entry name" value="UDP-Glycosyltransferase/glycogen phosphorylase"/>
    <property type="match status" value="1"/>
</dbReference>
<feature type="domain" description="Glycosyltransferase subfamily 4-like N-terminal" evidence="3">
    <location>
        <begin position="21"/>
        <end position="165"/>
    </location>
</feature>
<name>A0A398D7F9_9BACT</name>
<reference evidence="6 7" key="1">
    <citation type="submission" date="2018-09" db="EMBL/GenBank/DDBJ databases">
        <title>Discovery and Ecogenomic Context for Candidatus Cryosericales, a Global Caldiserica Order Active in Thawing Permafrost.</title>
        <authorList>
            <person name="Martinez M.A."/>
            <person name="Woodcroft B.J."/>
            <person name="Ignacio Espinoza J.C."/>
            <person name="Zayed A."/>
            <person name="Singleton C.M."/>
            <person name="Boyd J."/>
            <person name="Li Y.-F."/>
            <person name="Purvine S."/>
            <person name="Maughan H."/>
            <person name="Hodgkins S.B."/>
            <person name="Anderson D."/>
            <person name="Sederholm M."/>
            <person name="Temperton B."/>
            <person name="Saleska S.R."/>
            <person name="Tyson G.W."/>
            <person name="Rich V.I."/>
        </authorList>
    </citation>
    <scope>NUCLEOTIDE SEQUENCE [LARGE SCALE GENOMIC DNA]</scope>
    <source>
        <strain evidence="5 7">SMC5</strain>
        <strain evidence="4 6">SMC6</strain>
    </source>
</reference>
<evidence type="ECO:0000313" key="4">
    <source>
        <dbReference type="EMBL" id="RIE07054.1"/>
    </source>
</evidence>
<dbReference type="Gene3D" id="3.40.50.2000">
    <property type="entry name" value="Glycogen Phosphorylase B"/>
    <property type="match status" value="2"/>
</dbReference>
<evidence type="ECO:0000313" key="7">
    <source>
        <dbReference type="Proteomes" id="UP000266489"/>
    </source>
</evidence>
<dbReference type="OrthoDB" id="9777346at2"/>
<dbReference type="GO" id="GO:0016757">
    <property type="term" value="F:glycosyltransferase activity"/>
    <property type="evidence" value="ECO:0007669"/>
    <property type="project" value="InterPro"/>
</dbReference>
<comment type="caution">
    <text evidence="4">The sequence shown here is derived from an EMBL/GenBank/DDBJ whole genome shotgun (WGS) entry which is preliminary data.</text>
</comment>
<dbReference type="Pfam" id="PF00534">
    <property type="entry name" value="Glycos_transf_1"/>
    <property type="match status" value="1"/>
</dbReference>
<dbReference type="EMBL" id="QXIT01000136">
    <property type="protein sequence ID" value="RIE07054.1"/>
    <property type="molecule type" value="Genomic_DNA"/>
</dbReference>
<organism evidence="4 6">
    <name type="scientific">Candidatus Cryosericum odellii</name>
    <dbReference type="NCBI Taxonomy" id="2290917"/>
    <lineage>
        <taxon>Bacteria</taxon>
        <taxon>Pseudomonadati</taxon>
        <taxon>Caldisericota/Cryosericota group</taxon>
        <taxon>Candidatus Cryosericota</taxon>
        <taxon>Candidatus Cryosericia</taxon>
        <taxon>Candidatus Cryosericales</taxon>
        <taxon>Candidatus Cryosericaceae</taxon>
        <taxon>Candidatus Cryosericum</taxon>
    </lineage>
</organism>
<keyword evidence="1" id="KW-0812">Transmembrane</keyword>
<evidence type="ECO:0000313" key="6">
    <source>
        <dbReference type="Proteomes" id="UP000266260"/>
    </source>
</evidence>
<dbReference type="InterPro" id="IPR050194">
    <property type="entry name" value="Glycosyltransferase_grp1"/>
</dbReference>
<keyword evidence="6" id="KW-1185">Reference proteome</keyword>
<dbReference type="CDD" id="cd03801">
    <property type="entry name" value="GT4_PimA-like"/>
    <property type="match status" value="1"/>
</dbReference>
<dbReference type="EMBL" id="QXIU01000211">
    <property type="protein sequence ID" value="RIE08037.1"/>
    <property type="molecule type" value="Genomic_DNA"/>
</dbReference>
<gene>
    <name evidence="5" type="ORF">SMC5_08635</name>
    <name evidence="4" type="ORF">SMC6_07710</name>
</gene>
<accession>A0A398D7F9</accession>
<keyword evidence="4" id="KW-0808">Transferase</keyword>
<feature type="transmembrane region" description="Helical" evidence="1">
    <location>
        <begin position="99"/>
        <end position="124"/>
    </location>
</feature>